<comment type="subunit">
    <text evidence="7">Component of the dolichol-phosphate mannose (DPM) synthase complex.</text>
</comment>
<dbReference type="eggNOG" id="KOG3488">
    <property type="taxonomic scope" value="Eukaryota"/>
</dbReference>
<comment type="function">
    <text evidence="7">Regulatory subunit of the dolichol-phosphate mannose (DPM) synthase complex; essential for the ER localization.</text>
</comment>
<evidence type="ECO:0000313" key="9">
    <source>
        <dbReference type="Proteomes" id="UP000182444"/>
    </source>
</evidence>
<comment type="similarity">
    <text evidence="2 7">Belongs to the DPM2 family.</text>
</comment>
<dbReference type="GO" id="GO:0005789">
    <property type="term" value="C:endoplasmic reticulum membrane"/>
    <property type="evidence" value="ECO:0007669"/>
    <property type="project" value="UniProtKB-SubCell"/>
</dbReference>
<dbReference type="Pfam" id="PF07297">
    <property type="entry name" value="DPM2"/>
    <property type="match status" value="1"/>
</dbReference>
<evidence type="ECO:0000256" key="4">
    <source>
        <dbReference type="ARBA" id="ARBA00022824"/>
    </source>
</evidence>
<comment type="pathway">
    <text evidence="7">Protein modification; protein glycosylation.</text>
</comment>
<gene>
    <name evidence="8" type="ORF">YALI1_B07538g</name>
</gene>
<dbReference type="GO" id="GO:0030234">
    <property type="term" value="F:enzyme regulator activity"/>
    <property type="evidence" value="ECO:0007669"/>
    <property type="project" value="UniProtKB-UniRule"/>
</dbReference>
<name>A0A1H6PIY9_YARLL</name>
<dbReference type="AlphaFoldDB" id="A0A1H6PIY9"/>
<evidence type="ECO:0000256" key="5">
    <source>
        <dbReference type="ARBA" id="ARBA00022989"/>
    </source>
</evidence>
<sequence>MLDQLVGAGMLAVATIVFVYYSSWTFILPFVDESHFLHQFFPPRVWAIRIPVILLVIAFGIVGTFVSSVMIKQSEKEKKKLAAKKST</sequence>
<dbReference type="VEuPathDB" id="FungiDB:YALI1_B07538g"/>
<protein>
    <recommendedName>
        <fullName evidence="7">Dolichol phosphate-mannose biosynthesis regulatory protein</fullName>
    </recommendedName>
</protein>
<dbReference type="PANTHER" id="PTHR15039:SF11">
    <property type="entry name" value="DOLICHOL PHOSPHATE-MANNOSE BIOSYNTHESIS REGULATORY PROTEIN"/>
    <property type="match status" value="1"/>
</dbReference>
<dbReference type="InterPro" id="IPR009914">
    <property type="entry name" value="DPM2"/>
</dbReference>
<keyword evidence="5 7" id="KW-1133">Transmembrane helix</keyword>
<dbReference type="GO" id="GO:0006506">
    <property type="term" value="P:GPI anchor biosynthetic process"/>
    <property type="evidence" value="ECO:0007669"/>
    <property type="project" value="TreeGrafter"/>
</dbReference>
<accession>A0A1H6PIY9</accession>
<dbReference type="VEuPathDB" id="FungiDB:YALI0_B05500g"/>
<feature type="transmembrane region" description="Helical" evidence="7">
    <location>
        <begin position="47"/>
        <end position="71"/>
    </location>
</feature>
<evidence type="ECO:0000256" key="7">
    <source>
        <dbReference type="RuleBase" id="RU365084"/>
    </source>
</evidence>
<dbReference type="GO" id="GO:0180047">
    <property type="term" value="P:dolichol phosphate mannose biosynthetic process"/>
    <property type="evidence" value="ECO:0007669"/>
    <property type="project" value="InterPro"/>
</dbReference>
<dbReference type="GO" id="GO:0033185">
    <property type="term" value="C:dolichol-phosphate-mannose synthase complex"/>
    <property type="evidence" value="ECO:0007669"/>
    <property type="project" value="TreeGrafter"/>
</dbReference>
<keyword evidence="3 7" id="KW-0812">Transmembrane</keyword>
<evidence type="ECO:0000256" key="1">
    <source>
        <dbReference type="ARBA" id="ARBA00004477"/>
    </source>
</evidence>
<reference evidence="8 9" key="1">
    <citation type="journal article" date="2016" name="PLoS ONE">
        <title>Sequence Assembly of Yarrowia lipolytica Strain W29/CLIB89 Shows Transposable Element Diversity.</title>
        <authorList>
            <person name="Magnan C."/>
            <person name="Yu J."/>
            <person name="Chang I."/>
            <person name="Jahn E."/>
            <person name="Kanomata Y."/>
            <person name="Wu J."/>
            <person name="Zeller M."/>
            <person name="Oakes M."/>
            <person name="Baldi P."/>
            <person name="Sandmeyer S."/>
        </authorList>
    </citation>
    <scope>NUCLEOTIDE SEQUENCE [LARGE SCALE GENOMIC DNA]</scope>
    <source>
        <strain evidence="9">CLIB89(W29)</strain>
    </source>
</reference>
<evidence type="ECO:0000256" key="3">
    <source>
        <dbReference type="ARBA" id="ARBA00022692"/>
    </source>
</evidence>
<dbReference type="GeneID" id="2907632"/>
<dbReference type="EMBL" id="CP017554">
    <property type="protein sequence ID" value="AOW01273.1"/>
    <property type="molecule type" value="Genomic_DNA"/>
</dbReference>
<keyword evidence="4 7" id="KW-0256">Endoplasmic reticulum</keyword>
<keyword evidence="6 7" id="KW-0472">Membrane</keyword>
<comment type="subcellular location">
    <subcellularLocation>
        <location evidence="1 7">Endoplasmic reticulum membrane</location>
        <topology evidence="1 7">Multi-pass membrane protein</topology>
    </subcellularLocation>
</comment>
<evidence type="ECO:0000256" key="6">
    <source>
        <dbReference type="ARBA" id="ARBA00023136"/>
    </source>
</evidence>
<dbReference type="Proteomes" id="UP000182444">
    <property type="component" value="Chromosome 1B"/>
</dbReference>
<feature type="transmembrane region" description="Helical" evidence="7">
    <location>
        <begin position="5"/>
        <end position="27"/>
    </location>
</feature>
<evidence type="ECO:0000313" key="8">
    <source>
        <dbReference type="EMBL" id="AOW01273.1"/>
    </source>
</evidence>
<dbReference type="UniPathway" id="UPA00378"/>
<dbReference type="OrthoDB" id="311279at2759"/>
<proteinExistence type="inferred from homology"/>
<organism evidence="8 9">
    <name type="scientific">Yarrowia lipolytica</name>
    <name type="common">Candida lipolytica</name>
    <dbReference type="NCBI Taxonomy" id="4952"/>
    <lineage>
        <taxon>Eukaryota</taxon>
        <taxon>Fungi</taxon>
        <taxon>Dikarya</taxon>
        <taxon>Ascomycota</taxon>
        <taxon>Saccharomycotina</taxon>
        <taxon>Dipodascomycetes</taxon>
        <taxon>Dipodascales</taxon>
        <taxon>Dipodascales incertae sedis</taxon>
        <taxon>Yarrowia</taxon>
    </lineage>
</organism>
<dbReference type="RefSeq" id="XP_500532.2">
    <property type="nucleotide sequence ID" value="XM_500532.3"/>
</dbReference>
<evidence type="ECO:0000256" key="2">
    <source>
        <dbReference type="ARBA" id="ARBA00005478"/>
    </source>
</evidence>
<dbReference type="PANTHER" id="PTHR15039">
    <property type="entry name" value="DOLICHOL PHOSPHATE-MANNOSE BIOSYNTHESIS REGULATORY PROTEIN"/>
    <property type="match status" value="1"/>
</dbReference>
<dbReference type="KEGG" id="yli:2907632"/>